<dbReference type="EMBL" id="FCOL02000099">
    <property type="protein sequence ID" value="SAL83513.1"/>
    <property type="molecule type" value="Genomic_DNA"/>
</dbReference>
<name>A0A158KS06_9BURK</name>
<evidence type="ECO:0000313" key="6">
    <source>
        <dbReference type="EMBL" id="SAL83513.1"/>
    </source>
</evidence>
<dbReference type="Pfam" id="PF00551">
    <property type="entry name" value="Formyl_trans_N"/>
    <property type="match status" value="1"/>
</dbReference>
<dbReference type="PANTHER" id="PTHR43369:SF2">
    <property type="entry name" value="PHOSPHORIBOSYLGLYCINAMIDE FORMYLTRANSFERASE"/>
    <property type="match status" value="1"/>
</dbReference>
<evidence type="ECO:0000313" key="7">
    <source>
        <dbReference type="Proteomes" id="UP000054925"/>
    </source>
</evidence>
<comment type="caution">
    <text evidence="6">The sequence shown here is derived from an EMBL/GenBank/DDBJ whole genome shotgun (WGS) entry which is preliminary data.</text>
</comment>
<protein>
    <recommendedName>
        <fullName evidence="2">phosphoribosylglycinamide formyltransferase 1</fullName>
        <ecNumber evidence="2">2.1.2.2</ecNumber>
    </recommendedName>
</protein>
<dbReference type="GO" id="GO:0004644">
    <property type="term" value="F:phosphoribosylglycinamide formyltransferase activity"/>
    <property type="evidence" value="ECO:0007669"/>
    <property type="project" value="UniProtKB-EC"/>
</dbReference>
<proteinExistence type="predicted"/>
<keyword evidence="7" id="KW-1185">Reference proteome</keyword>
<dbReference type="AlphaFoldDB" id="A0A158KS06"/>
<dbReference type="InterPro" id="IPR036477">
    <property type="entry name" value="Formyl_transf_N_sf"/>
</dbReference>
<evidence type="ECO:0000256" key="4">
    <source>
        <dbReference type="ARBA" id="ARBA00022755"/>
    </source>
</evidence>
<dbReference type="SUPFAM" id="SSF53328">
    <property type="entry name" value="Formyltransferase"/>
    <property type="match status" value="1"/>
</dbReference>
<accession>A0A158KS06</accession>
<sequence length="257" mass="28601">MESNKPRVVLLCGEGLSSVLMYNSLVGVVNIERVIMEAKPSATRLISRRITRLGVFRTAGQLLFVVTNKFAAKFSAKRVDQLLQRYGMNRNAIPSHVVSKVSSINSEQAIEVLRQARPDVVVVNGTRILSRDVLAAVDVRFNNTHMGITPKYRGVHGGYWALANGDVENCGVTVHLVDQGIDTGGVLYQQTIRPEKHDNFNTYPIHQLAAAVPLMRAAIDDAVTSRVNVRSGVLPSRLWYHPTLFEYARHWMIKGVK</sequence>
<dbReference type="Proteomes" id="UP000054925">
    <property type="component" value="Unassembled WGS sequence"/>
</dbReference>
<keyword evidence="3 6" id="KW-0808">Transferase</keyword>
<dbReference type="Gene3D" id="3.40.50.170">
    <property type="entry name" value="Formyl transferase, N-terminal domain"/>
    <property type="match status" value="1"/>
</dbReference>
<keyword evidence="4" id="KW-0658">Purine biosynthesis</keyword>
<reference evidence="6" key="1">
    <citation type="submission" date="2016-01" db="EMBL/GenBank/DDBJ databases">
        <authorList>
            <person name="Peeters C."/>
        </authorList>
    </citation>
    <scope>NUCLEOTIDE SEQUENCE [LARGE SCALE GENOMIC DNA]</scope>
    <source>
        <strain evidence="6">LMG 22937</strain>
    </source>
</reference>
<dbReference type="PANTHER" id="PTHR43369">
    <property type="entry name" value="PHOSPHORIBOSYLGLYCINAMIDE FORMYLTRANSFERASE"/>
    <property type="match status" value="1"/>
</dbReference>
<gene>
    <name evidence="6" type="ORF">AWB67_06427</name>
</gene>
<dbReference type="CDD" id="cd08653">
    <property type="entry name" value="FMT_core_like_3"/>
    <property type="match status" value="1"/>
</dbReference>
<evidence type="ECO:0000256" key="3">
    <source>
        <dbReference type="ARBA" id="ARBA00022679"/>
    </source>
</evidence>
<organism evidence="6 7">
    <name type="scientific">Caballeronia terrestris</name>
    <dbReference type="NCBI Taxonomy" id="1226301"/>
    <lineage>
        <taxon>Bacteria</taxon>
        <taxon>Pseudomonadati</taxon>
        <taxon>Pseudomonadota</taxon>
        <taxon>Betaproteobacteria</taxon>
        <taxon>Burkholderiales</taxon>
        <taxon>Burkholderiaceae</taxon>
        <taxon>Caballeronia</taxon>
    </lineage>
</organism>
<dbReference type="GO" id="GO:0006189">
    <property type="term" value="P:'de novo' IMP biosynthetic process"/>
    <property type="evidence" value="ECO:0007669"/>
    <property type="project" value="TreeGrafter"/>
</dbReference>
<dbReference type="RefSeq" id="WP_200822361.1">
    <property type="nucleotide sequence ID" value="NZ_FCOL02000099.1"/>
</dbReference>
<evidence type="ECO:0000256" key="1">
    <source>
        <dbReference type="ARBA" id="ARBA00005054"/>
    </source>
</evidence>
<evidence type="ECO:0000259" key="5">
    <source>
        <dbReference type="Pfam" id="PF00551"/>
    </source>
</evidence>
<dbReference type="EC" id="2.1.2.2" evidence="2"/>
<evidence type="ECO:0000256" key="2">
    <source>
        <dbReference type="ARBA" id="ARBA00012254"/>
    </source>
</evidence>
<dbReference type="InterPro" id="IPR002376">
    <property type="entry name" value="Formyl_transf_N"/>
</dbReference>
<feature type="domain" description="Formyl transferase N-terminal" evidence="5">
    <location>
        <begin position="81"/>
        <end position="198"/>
    </location>
</feature>
<comment type="pathway">
    <text evidence="1">Purine metabolism; IMP biosynthesis via de novo pathway; N(2)-formyl-N(1)-(5-phospho-D-ribosyl)glycinamide from N(1)-(5-phospho-D-ribosyl)glycinamide (10-formyl THF route): step 1/1.</text>
</comment>
<dbReference type="GO" id="GO:0005829">
    <property type="term" value="C:cytosol"/>
    <property type="evidence" value="ECO:0007669"/>
    <property type="project" value="TreeGrafter"/>
</dbReference>